<protein>
    <submittedName>
        <fullName evidence="10">Amidohydrolase family protein</fullName>
    </submittedName>
</protein>
<dbReference type="Proteomes" id="UP000595220">
    <property type="component" value="Chromosome"/>
</dbReference>
<evidence type="ECO:0000256" key="8">
    <source>
        <dbReference type="PIRSR" id="PIRSR038994-3"/>
    </source>
</evidence>
<evidence type="ECO:0000313" key="11">
    <source>
        <dbReference type="Proteomes" id="UP000595220"/>
    </source>
</evidence>
<dbReference type="InterPro" id="IPR011059">
    <property type="entry name" value="Metal-dep_hydrolase_composite"/>
</dbReference>
<dbReference type="Pfam" id="PF01979">
    <property type="entry name" value="Amidohydro_1"/>
    <property type="match status" value="1"/>
</dbReference>
<dbReference type="PANTHER" id="PTHR11113:SF14">
    <property type="entry name" value="N-ACETYLGLUCOSAMINE-6-PHOSPHATE DEACETYLASE"/>
    <property type="match status" value="1"/>
</dbReference>
<keyword evidence="2 8" id="KW-0479">Metal-binding</keyword>
<dbReference type="Gene3D" id="3.20.20.140">
    <property type="entry name" value="Metal-dependent hydrolases"/>
    <property type="match status" value="1"/>
</dbReference>
<feature type="binding site" evidence="7">
    <location>
        <begin position="231"/>
        <end position="232"/>
    </location>
    <ligand>
        <name>substrate</name>
    </ligand>
</feature>
<gene>
    <name evidence="10" type="ORF">I6H42_02300</name>
</gene>
<evidence type="ECO:0000256" key="1">
    <source>
        <dbReference type="ARBA" id="ARBA00010716"/>
    </source>
</evidence>
<feature type="binding site" evidence="7">
    <location>
        <position position="136"/>
    </location>
    <ligand>
        <name>substrate</name>
    </ligand>
</feature>
<evidence type="ECO:0000256" key="5">
    <source>
        <dbReference type="PIRNR" id="PIRNR038994"/>
    </source>
</evidence>
<keyword evidence="11" id="KW-1185">Reference proteome</keyword>
<dbReference type="EMBL" id="CP066065">
    <property type="protein sequence ID" value="QQC44267.1"/>
    <property type="molecule type" value="Genomic_DNA"/>
</dbReference>
<evidence type="ECO:0000256" key="3">
    <source>
        <dbReference type="ARBA" id="ARBA00022801"/>
    </source>
</evidence>
<evidence type="ECO:0000259" key="9">
    <source>
        <dbReference type="Pfam" id="PF01979"/>
    </source>
</evidence>
<dbReference type="InterPro" id="IPR003764">
    <property type="entry name" value="GlcNAc_6-P_deAcase"/>
</dbReference>
<feature type="domain" description="Amidohydrolase-related" evidence="9">
    <location>
        <begin position="51"/>
        <end position="395"/>
    </location>
</feature>
<dbReference type="InterPro" id="IPR006680">
    <property type="entry name" value="Amidohydro-rel"/>
</dbReference>
<feature type="binding site" evidence="7">
    <location>
        <position position="239"/>
    </location>
    <ligand>
        <name>substrate</name>
    </ligand>
</feature>
<dbReference type="PANTHER" id="PTHR11113">
    <property type="entry name" value="N-ACETYLGLUCOSAMINE-6-PHOSPHATE DEACETYLASE"/>
    <property type="match status" value="1"/>
</dbReference>
<comment type="cofactor">
    <cofactor evidence="8">
        <name>a divalent metal cation</name>
        <dbReference type="ChEBI" id="CHEBI:60240"/>
    </cofactor>
    <text evidence="8">Binds 1 divalent metal cation per subunit.</text>
</comment>
<feature type="active site" description="Proton donor/acceptor" evidence="6">
    <location>
        <position position="289"/>
    </location>
</feature>
<feature type="binding site" evidence="8">
    <location>
        <position position="194"/>
    </location>
    <ligand>
        <name>Zn(2+)</name>
        <dbReference type="ChEBI" id="CHEBI:29105"/>
    </ligand>
</feature>
<keyword evidence="4 5" id="KW-0119">Carbohydrate metabolism</keyword>
<dbReference type="InterPro" id="IPR032466">
    <property type="entry name" value="Metal_Hydrolase"/>
</dbReference>
<name>A0AAP9Y7J3_9ACTO</name>
<keyword evidence="3 5" id="KW-0378">Hydrolase</keyword>
<evidence type="ECO:0000313" key="10">
    <source>
        <dbReference type="EMBL" id="QQC44267.1"/>
    </source>
</evidence>
<dbReference type="Gene3D" id="2.30.40.10">
    <property type="entry name" value="Urease, subunit C, domain 1"/>
    <property type="match status" value="1"/>
</dbReference>
<dbReference type="AlphaFoldDB" id="A0AAP9Y7J3"/>
<dbReference type="GO" id="GO:0046872">
    <property type="term" value="F:metal ion binding"/>
    <property type="evidence" value="ECO:0007669"/>
    <property type="project" value="UniProtKB-KW"/>
</dbReference>
<dbReference type="PIRSF" id="PIRSF038994">
    <property type="entry name" value="NagA"/>
    <property type="match status" value="1"/>
</dbReference>
<comment type="similarity">
    <text evidence="1 5">Belongs to the metallo-dependent hydrolases superfamily. NagA family.</text>
</comment>
<evidence type="ECO:0000256" key="6">
    <source>
        <dbReference type="PIRSR" id="PIRSR038994-1"/>
    </source>
</evidence>
<dbReference type="GO" id="GO:0008448">
    <property type="term" value="F:N-acetylglucosamine-6-phosphate deacetylase activity"/>
    <property type="evidence" value="ECO:0007669"/>
    <property type="project" value="InterPro"/>
</dbReference>
<feature type="binding site" evidence="7">
    <location>
        <begin position="323"/>
        <end position="325"/>
    </location>
    <ligand>
        <name>substrate</name>
    </ligand>
</feature>
<evidence type="ECO:0000256" key="2">
    <source>
        <dbReference type="ARBA" id="ARBA00022723"/>
    </source>
</evidence>
<dbReference type="RefSeq" id="WP_074632688.1">
    <property type="nucleotide sequence ID" value="NZ_CP066065.1"/>
</dbReference>
<feature type="binding site" evidence="7">
    <location>
        <position position="266"/>
    </location>
    <ligand>
        <name>substrate</name>
    </ligand>
</feature>
<feature type="binding site" evidence="8">
    <location>
        <position position="125"/>
    </location>
    <ligand>
        <name>Zn(2+)</name>
        <dbReference type="ChEBI" id="CHEBI:29105"/>
    </ligand>
</feature>
<dbReference type="SUPFAM" id="SSF51338">
    <property type="entry name" value="Composite domain of metallo-dependent hydrolases"/>
    <property type="match status" value="1"/>
</dbReference>
<feature type="binding site" evidence="8">
    <location>
        <position position="228"/>
    </location>
    <ligand>
        <name>Zn(2+)</name>
        <dbReference type="ChEBI" id="CHEBI:29105"/>
    </ligand>
</feature>
<sequence>MTDCVLRGRLVLEDSVVDDGIIEIDGSTITRICPVSNYDAALPEASDSTFLPGLVDVHCHGGGGESFPNAETAEAALVAVMEHRRHGTTSLVASCVTASADVLRRRAATLAQLANDSEIAGIHFEGPFVSHERCGAQDPTYIIDPDPSLTLTLLKDCQGHALSMTLAPEKPGAYGPGSVAEALIDGGALPSWGHTDSNSVMARQALEYSRERFAEVKTKRGPRATITHLFNGMRPLHHRDTGPVAEFLSDAARGGAVVELICDSIHVDPTLVRDVYEMVGREHVVFVTDAMAAAGMPDGEYTLGPQDVVVRDGVARLAQGNAIAGGTAHLLDCVRVAVTRGGIPLVDAVYMASAQGATILGDDTIGSLAAGKKADVVEVDAQLNVHRVWRRGTVVA</sequence>
<dbReference type="GO" id="GO:0006046">
    <property type="term" value="P:N-acetylglucosamine catabolic process"/>
    <property type="evidence" value="ECO:0007669"/>
    <property type="project" value="TreeGrafter"/>
</dbReference>
<proteinExistence type="inferred from homology"/>
<dbReference type="SUPFAM" id="SSF51556">
    <property type="entry name" value="Metallo-dependent hydrolases"/>
    <property type="match status" value="1"/>
</dbReference>
<reference evidence="10 11" key="1">
    <citation type="submission" date="2020-12" db="EMBL/GenBank/DDBJ databases">
        <title>FDA dAtabase for Regulatory Grade micrObial Sequences (FDA-ARGOS): Supporting development and validation of Infectious Disease Dx tests.</title>
        <authorList>
            <person name="Sproer C."/>
            <person name="Gronow S."/>
            <person name="Severitt S."/>
            <person name="Schroder I."/>
            <person name="Tallon L."/>
            <person name="Sadzewicz L."/>
            <person name="Zhao X."/>
            <person name="Boylan J."/>
            <person name="Ott S."/>
            <person name="Bowen H."/>
            <person name="Vavikolanu K."/>
            <person name="Mehta A."/>
            <person name="Aluvathingal J."/>
            <person name="Nadendla S."/>
            <person name="Lowell S."/>
            <person name="Myers T."/>
            <person name="Yan Y."/>
            <person name="Sichtig H."/>
        </authorList>
    </citation>
    <scope>NUCLEOTIDE SEQUENCE [LARGE SCALE GENOMIC DNA]</scope>
    <source>
        <strain evidence="10 11">FDAARGOS_985</strain>
    </source>
</reference>
<evidence type="ECO:0000256" key="7">
    <source>
        <dbReference type="PIRSR" id="PIRSR038994-2"/>
    </source>
</evidence>
<organism evidence="10 11">
    <name type="scientific">Schaalia meyeri</name>
    <dbReference type="NCBI Taxonomy" id="52773"/>
    <lineage>
        <taxon>Bacteria</taxon>
        <taxon>Bacillati</taxon>
        <taxon>Actinomycetota</taxon>
        <taxon>Actinomycetes</taxon>
        <taxon>Actinomycetales</taxon>
        <taxon>Actinomycetaceae</taxon>
        <taxon>Schaalia</taxon>
    </lineage>
</organism>
<evidence type="ECO:0000256" key="4">
    <source>
        <dbReference type="ARBA" id="ARBA00023277"/>
    </source>
</evidence>
<accession>A0AAP9Y7J3</accession>